<dbReference type="Pfam" id="PF21073">
    <property type="entry name" value="GDH_HM1"/>
    <property type="match status" value="1"/>
</dbReference>
<dbReference type="PIRSF" id="PIRSF036761">
    <property type="entry name" value="GDH_Mll4104"/>
    <property type="match status" value="1"/>
</dbReference>
<comment type="caution">
    <text evidence="7">The sequence shown here is derived from an EMBL/GenBank/DDBJ whole genome shotgun (WGS) entry which is preliminary data.</text>
</comment>
<dbReference type="PANTHER" id="PTHR43403">
    <property type="entry name" value="NAD-SPECIFIC GLUTAMATE DEHYDROGENASE"/>
    <property type="match status" value="1"/>
</dbReference>
<dbReference type="InterPro" id="IPR028971">
    <property type="entry name" value="NAD-GDH_cat"/>
</dbReference>
<dbReference type="InterPro" id="IPR049062">
    <property type="entry name" value="NAD_Glu_DH_ACT2"/>
</dbReference>
<dbReference type="InterPro" id="IPR036291">
    <property type="entry name" value="NAD(P)-bd_dom_sf"/>
</dbReference>
<dbReference type="InterPro" id="IPR046346">
    <property type="entry name" value="Aminoacid_DH-like_N_sf"/>
</dbReference>
<dbReference type="Pfam" id="PF05088">
    <property type="entry name" value="Bac_GDH_CD"/>
    <property type="match status" value="1"/>
</dbReference>
<organism evidence="7 8">
    <name type="scientific">Novosphingobium ovatum</name>
    <dbReference type="NCBI Taxonomy" id="1908523"/>
    <lineage>
        <taxon>Bacteria</taxon>
        <taxon>Pseudomonadati</taxon>
        <taxon>Pseudomonadota</taxon>
        <taxon>Alphaproteobacteria</taxon>
        <taxon>Sphingomonadales</taxon>
        <taxon>Sphingomonadaceae</taxon>
        <taxon>Novosphingobium</taxon>
    </lineage>
</organism>
<dbReference type="Pfam" id="PF21079">
    <property type="entry name" value="GDH_HM2"/>
    <property type="match status" value="1"/>
</dbReference>
<dbReference type="EMBL" id="JAAAPO010000004">
    <property type="protein sequence ID" value="NBC37033.1"/>
    <property type="molecule type" value="Genomic_DNA"/>
</dbReference>
<dbReference type="SUPFAM" id="SSF51735">
    <property type="entry name" value="NAD(P)-binding Rossmann-fold domains"/>
    <property type="match status" value="1"/>
</dbReference>
<dbReference type="Pfam" id="PF21075">
    <property type="entry name" value="GDH_ACT1"/>
    <property type="match status" value="1"/>
</dbReference>
<evidence type="ECO:0000256" key="1">
    <source>
        <dbReference type="ARBA" id="ARBA00023002"/>
    </source>
</evidence>
<dbReference type="PANTHER" id="PTHR43403:SF1">
    <property type="entry name" value="NAD-SPECIFIC GLUTAMATE DEHYDROGENASE"/>
    <property type="match status" value="1"/>
</dbReference>
<dbReference type="InterPro" id="IPR049064">
    <property type="entry name" value="NAD_Glu_DH_ACT3"/>
</dbReference>
<name>A0ABW9XER5_9SPHN</name>
<feature type="domain" description="NAD-specific glutamate dehydrogenase C-terminal" evidence="3">
    <location>
        <begin position="1254"/>
        <end position="1566"/>
    </location>
</feature>
<keyword evidence="1" id="KW-0560">Oxidoreductase</keyword>
<evidence type="ECO:0000313" key="7">
    <source>
        <dbReference type="EMBL" id="NBC37033.1"/>
    </source>
</evidence>
<dbReference type="InterPro" id="IPR048381">
    <property type="entry name" value="GDH_C"/>
</dbReference>
<evidence type="ECO:0000259" key="6">
    <source>
        <dbReference type="Pfam" id="PF21077"/>
    </source>
</evidence>
<evidence type="ECO:0000259" key="4">
    <source>
        <dbReference type="Pfam" id="PF21075"/>
    </source>
</evidence>
<keyword evidence="8" id="KW-1185">Reference proteome</keyword>
<accession>A0ABW9XER5</accession>
<evidence type="ECO:0000313" key="8">
    <source>
        <dbReference type="Proteomes" id="UP000753724"/>
    </source>
</evidence>
<dbReference type="Proteomes" id="UP000753724">
    <property type="component" value="Unassembled WGS sequence"/>
</dbReference>
<feature type="domain" description="NAD-glutamate dehydrogenase ACT3" evidence="6">
    <location>
        <begin position="527"/>
        <end position="605"/>
    </location>
</feature>
<dbReference type="Pfam" id="PF21074">
    <property type="entry name" value="GDH_C"/>
    <property type="match status" value="1"/>
</dbReference>
<protein>
    <submittedName>
        <fullName evidence="7">Glutamate dehydrogenase</fullName>
    </submittedName>
</protein>
<dbReference type="InterPro" id="IPR049058">
    <property type="entry name" value="NAD_Glu_DH_HM2"/>
</dbReference>
<gene>
    <name evidence="7" type="ORF">GTZ99_10745</name>
</gene>
<dbReference type="InterPro" id="IPR024727">
    <property type="entry name" value="NAD_Glu_DH_N_ACT1"/>
</dbReference>
<feature type="domain" description="NAD-glutamate dehydrogenase N-terminal ACT1" evidence="4">
    <location>
        <begin position="72"/>
        <end position="153"/>
    </location>
</feature>
<dbReference type="SUPFAM" id="SSF53223">
    <property type="entry name" value="Aminoacid dehydrogenase-like, N-terminal domain"/>
    <property type="match status" value="1"/>
</dbReference>
<proteinExistence type="predicted"/>
<dbReference type="Pfam" id="PF21078">
    <property type="entry name" value="GDH_HM3"/>
    <property type="match status" value="1"/>
</dbReference>
<feature type="domain" description="NAD-glutamate dehydrogenase catalytic" evidence="2">
    <location>
        <begin position="709"/>
        <end position="1209"/>
    </location>
</feature>
<evidence type="ECO:0000259" key="2">
    <source>
        <dbReference type="Pfam" id="PF05088"/>
    </source>
</evidence>
<dbReference type="InterPro" id="IPR049056">
    <property type="entry name" value="NAD_Glu_DH_HM3"/>
</dbReference>
<reference evidence="8" key="1">
    <citation type="submission" date="2020-01" db="EMBL/GenBank/DDBJ databases">
        <title>Sphingomonas sp. strain CSW-10.</title>
        <authorList>
            <person name="Chen W.-M."/>
        </authorList>
    </citation>
    <scope>NUCLEOTIDE SEQUENCE [LARGE SCALE GENOMIC DNA]</scope>
    <source>
        <strain evidence="8">FSY-8</strain>
    </source>
</reference>
<evidence type="ECO:0000259" key="3">
    <source>
        <dbReference type="Pfam" id="PF21074"/>
    </source>
</evidence>
<feature type="domain" description="NAD-glutamate dehydrogenase ACT2" evidence="5">
    <location>
        <begin position="373"/>
        <end position="463"/>
    </location>
</feature>
<dbReference type="Pfam" id="PF21076">
    <property type="entry name" value="GDH_ACT2"/>
    <property type="match status" value="1"/>
</dbReference>
<dbReference type="InterPro" id="IPR049059">
    <property type="entry name" value="NAD_Glu_DH_HM1"/>
</dbReference>
<dbReference type="InterPro" id="IPR007780">
    <property type="entry name" value="NAD_Glu_DH_bac"/>
</dbReference>
<evidence type="ECO:0000259" key="5">
    <source>
        <dbReference type="Pfam" id="PF21076"/>
    </source>
</evidence>
<sequence>MLARLTQCLTAAILPGDADPAQGDPLPHDIEAAARFILTTALRRERAQTALAVENVTPAPPDPDAPPASPARRYMRIALINEDMPFLVDSIATTVAAHGLTIDRLIHPVVAVERDPAGALLALPEAGTAGALAESMVYLETSRADARTIAGLQAALAITLGDVRAAVADWPAMRAAMAEDAATLDRLDRGEGAALLRWLNDGMVTQLGHVLRRRDGTQTSAHGICRNSTWELLSAASFARVFAWFDSFAAQGGAGRLPLMVKSNRFAHVHRRVPLDLFIVPVIEGGQVVAISVHAGVWTSAALATPPAQVPLMRRQLAALHDKFHFAAHSHTGKALAHALTRLPHDQLIGFADGDLERVALAMISLIDRPRPRLAIVAAPMERHLHAFVWLPRDALSTRLRLDVAQMLSDAAGARVLDWGLEVEGSNLAQLRFVLAMDEDDAPLRLPDEAALDAGLRAMLRGWGDAVEAEIARTEEPSRAATIAARFAEAFPPAYRSLYGPAEAATDIARLRRLATVHDDPLPHRGVRLYRLPGDAEGQMRLKLYQRHGDLVLSDIVPALENFGFRVIDNIPTALEERPGGHADPTDPLGSIHDFLIALPAGQAMATVSGHTPIIEDALSAMLNGDGEDDPFNRLIVGVGLSAREANWLRAWYRYLRQTGMTYGIQTAVDALMGAPFVTMALVDLFRARHQPHVGSDRLAVEAEAEALIRDGLAQVSGINDDRLLRAFRACVLAILRTNAFTPAAREALAFKFDSAAVPGLPRPVPWREIFVYAARVEGIHLRSGPVARGGLRWSDRRDDYRTEILGLMKAQRVKNAVIVPTGAKGGFYPKQLPDSTRNRDAWAAEGRAAYQIFIRALLSVTDNIVKTRVTHPTDMVIRDGEDPYFVVAADKGTATFSDTANALAEAHGFWLDDAFASGGSKGYDHKAMGITARGAWISVQRHFSEMGVDVQTDPVRVVGVGDMSGDVFGNGMLLSQSIRLIAAFDHRHIFLDPTPDAAAAWAERGRLFALPRSSWDDYDKGLISPGGGVFARSLKAIPLSPEIREALGLEAEAMEPDALIRAILTAPVDLLWFGGIGTYVRAAHEANGDVGDPANDALRVEGRHVRARVIGEGANLGCTQAARIEYALHGGPEGDGGHGGRGNTDFIDNSAGVDCSDNEVNIKIALASAMRADRLIEDERVTLLREMTDAVADLVLEDNRLQALGLSIAESGGAAAVPSCLRLIDLLEEQGALDRRTEGLADNDALMRRMGLGRGLTRPELAVLLSSVKLALQDALEQSTVVDDPALEGELLAAFPPQMRERFATDITTHRLRREILATRIANRLVNRIGFVHPFELAEVEGVDLAAVGAAFLAAERLFDMAPIWRAIETAPMPEPARIRLFDRAAHALRGAMADLLRAGAGRGSAADLADALAPAIRQLGQTLDSLLTDAGRAASARLRGDLADLGAPERESAMVAALFDLDGAVGIARLSRDSGLPALTLAQGFTTLGAQLGLDWAQAEAARLAPTDAWERQLVAGLVRDFGQMRLDFLARVCCRSAAEAPAALGAWLADRQADIARLNRLIARAGLAPVTTPAILAQIAAQARNVLAR</sequence>
<dbReference type="Pfam" id="PF21077">
    <property type="entry name" value="GDH_ACT3"/>
    <property type="match status" value="1"/>
</dbReference>